<dbReference type="InterPro" id="IPR046965">
    <property type="entry name" value="Cyclin_A/B-like"/>
</dbReference>
<dbReference type="GO" id="GO:0005634">
    <property type="term" value="C:nucleus"/>
    <property type="evidence" value="ECO:0000318"/>
    <property type="project" value="GO_Central"/>
</dbReference>
<evidence type="ECO:0000313" key="8">
    <source>
        <dbReference type="Proteomes" id="UP000001449"/>
    </source>
</evidence>
<dbReference type="InterPro" id="IPR036915">
    <property type="entry name" value="Cyclin-like_sf"/>
</dbReference>
<evidence type="ECO:0000256" key="3">
    <source>
        <dbReference type="ARBA" id="ARBA00023306"/>
    </source>
</evidence>
<dbReference type="Gene3D" id="1.10.472.10">
    <property type="entry name" value="Cyclin-like"/>
    <property type="match status" value="2"/>
</dbReference>
<dbReference type="EMBL" id="CM000641">
    <property type="protein sequence ID" value="EED92799.1"/>
    <property type="molecule type" value="Genomic_DNA"/>
</dbReference>
<accession>B8BZ00</accession>
<dbReference type="InterPro" id="IPR013763">
    <property type="entry name" value="Cyclin-like_dom"/>
</dbReference>
<dbReference type="Proteomes" id="UP000001449">
    <property type="component" value="Chromosome 4"/>
</dbReference>
<dbReference type="GeneID" id="7452651"/>
<feature type="non-terminal residue" evidence="7">
    <location>
        <position position="1"/>
    </location>
</feature>
<comment type="similarity">
    <text evidence="4">Belongs to the cyclin family.</text>
</comment>
<dbReference type="PANTHER" id="PTHR10177">
    <property type="entry name" value="CYCLINS"/>
    <property type="match status" value="1"/>
</dbReference>
<dbReference type="AlphaFoldDB" id="B8BZ00"/>
<dbReference type="GO" id="GO:0000082">
    <property type="term" value="P:G1/S transition of mitotic cell cycle"/>
    <property type="evidence" value="ECO:0000318"/>
    <property type="project" value="GO_Central"/>
</dbReference>
<keyword evidence="1" id="KW-0132">Cell division</keyword>
<dbReference type="GO" id="GO:0000307">
    <property type="term" value="C:cyclin-dependent protein kinase holoenzyme complex"/>
    <property type="evidence" value="ECO:0000318"/>
    <property type="project" value="GO_Central"/>
</dbReference>
<dbReference type="SUPFAM" id="SSF47954">
    <property type="entry name" value="Cyclin-like"/>
    <property type="match status" value="2"/>
</dbReference>
<proteinExistence type="inferred from homology"/>
<evidence type="ECO:0000256" key="1">
    <source>
        <dbReference type="ARBA" id="ARBA00022618"/>
    </source>
</evidence>
<dbReference type="FunFam" id="1.10.472.10:FF:000057">
    <property type="entry name" value="Cyclin N-terminal domain containing 2"/>
    <property type="match status" value="1"/>
</dbReference>
<gene>
    <name evidence="7" type="primary">cycB</name>
    <name evidence="7" type="ORF">THAPSDRAFT_33377</name>
</gene>
<dbReference type="RefSeq" id="XP_002289262.1">
    <property type="nucleotide sequence ID" value="XM_002289226.1"/>
</dbReference>
<dbReference type="GO" id="GO:0016538">
    <property type="term" value="F:cyclin-dependent protein serine/threonine kinase regulator activity"/>
    <property type="evidence" value="ECO:0000318"/>
    <property type="project" value="GO_Central"/>
</dbReference>
<sequence length="270" mass="31261">TGIFHDIDARDRDDPQSVTAYVQDMFEYYREQEHRAVVDPQYMEDQLFITERMRGILVDWMYLVVSRLKLSADCFHLAVNILDRYLAEKKANKRNLQLVGTAAVFIASKYEDIYAAPADDLVYLCDKAYTHEQIYSMEEKILKTLNYQISIPTTYKFFLRYLNAAHTNKEIANLSNYILDESTLSIELIKFMPSQLAAASVFIARKAMGRNAWSPTLLKYSKYREEEIIPVATAMMQAKNNLSSSLTAIKKRYNSRKKEHVAKIPLSSTF</sequence>
<evidence type="ECO:0000256" key="4">
    <source>
        <dbReference type="RuleBase" id="RU000383"/>
    </source>
</evidence>
<organism evidence="7 8">
    <name type="scientific">Thalassiosira pseudonana</name>
    <name type="common">Marine diatom</name>
    <name type="synonym">Cyclotella nana</name>
    <dbReference type="NCBI Taxonomy" id="35128"/>
    <lineage>
        <taxon>Eukaryota</taxon>
        <taxon>Sar</taxon>
        <taxon>Stramenopiles</taxon>
        <taxon>Ochrophyta</taxon>
        <taxon>Bacillariophyta</taxon>
        <taxon>Coscinodiscophyceae</taxon>
        <taxon>Thalassiosirophycidae</taxon>
        <taxon>Thalassiosirales</taxon>
        <taxon>Thalassiosiraceae</taxon>
        <taxon>Thalassiosira</taxon>
    </lineage>
</organism>
<evidence type="ECO:0000313" key="7">
    <source>
        <dbReference type="EMBL" id="EED92799.1"/>
    </source>
</evidence>
<dbReference type="PaxDb" id="35128-Thaps33377"/>
<dbReference type="PROSITE" id="PS00292">
    <property type="entry name" value="CYCLINS"/>
    <property type="match status" value="1"/>
</dbReference>
<dbReference type="InterPro" id="IPR006671">
    <property type="entry name" value="Cyclin_N"/>
</dbReference>
<evidence type="ECO:0000259" key="6">
    <source>
        <dbReference type="SMART" id="SM01332"/>
    </source>
</evidence>
<keyword evidence="2 4" id="KW-0195">Cyclin</keyword>
<dbReference type="InterPro" id="IPR004367">
    <property type="entry name" value="Cyclin_C-dom"/>
</dbReference>
<evidence type="ECO:0000259" key="5">
    <source>
        <dbReference type="SMART" id="SM00385"/>
    </source>
</evidence>
<dbReference type="eggNOG" id="KOG0653">
    <property type="taxonomic scope" value="Eukaryota"/>
</dbReference>
<keyword evidence="8" id="KW-1185">Reference proteome</keyword>
<dbReference type="SMART" id="SM01332">
    <property type="entry name" value="Cyclin_C"/>
    <property type="match status" value="1"/>
</dbReference>
<dbReference type="SMART" id="SM00385">
    <property type="entry name" value="CYCLIN"/>
    <property type="match status" value="2"/>
</dbReference>
<protein>
    <submittedName>
        <fullName evidence="7">Uncharacterized protein</fullName>
    </submittedName>
</protein>
<dbReference type="GO" id="GO:0051301">
    <property type="term" value="P:cell division"/>
    <property type="evidence" value="ECO:0007669"/>
    <property type="project" value="UniProtKB-KW"/>
</dbReference>
<reference evidence="7 8" key="1">
    <citation type="journal article" date="2004" name="Science">
        <title>The genome of the diatom Thalassiosira pseudonana: ecology, evolution, and metabolism.</title>
        <authorList>
            <person name="Armbrust E.V."/>
            <person name="Berges J.A."/>
            <person name="Bowler C."/>
            <person name="Green B.R."/>
            <person name="Martinez D."/>
            <person name="Putnam N.H."/>
            <person name="Zhou S."/>
            <person name="Allen A.E."/>
            <person name="Apt K.E."/>
            <person name="Bechner M."/>
            <person name="Brzezinski M.A."/>
            <person name="Chaal B.K."/>
            <person name="Chiovitti A."/>
            <person name="Davis A.K."/>
            <person name="Demarest M.S."/>
            <person name="Detter J.C."/>
            <person name="Glavina T."/>
            <person name="Goodstein D."/>
            <person name="Hadi M.Z."/>
            <person name="Hellsten U."/>
            <person name="Hildebrand M."/>
            <person name="Jenkins B.D."/>
            <person name="Jurka J."/>
            <person name="Kapitonov V.V."/>
            <person name="Kroger N."/>
            <person name="Lau W.W."/>
            <person name="Lane T.W."/>
            <person name="Larimer F.W."/>
            <person name="Lippmeier J.C."/>
            <person name="Lucas S."/>
            <person name="Medina M."/>
            <person name="Montsant A."/>
            <person name="Obornik M."/>
            <person name="Parker M.S."/>
            <person name="Palenik B."/>
            <person name="Pazour G.J."/>
            <person name="Richardson P.M."/>
            <person name="Rynearson T.A."/>
            <person name="Saito M.A."/>
            <person name="Schwartz D.C."/>
            <person name="Thamatrakoln K."/>
            <person name="Valentin K."/>
            <person name="Vardi A."/>
            <person name="Wilkerson F.P."/>
            <person name="Rokhsar D.S."/>
        </authorList>
    </citation>
    <scope>NUCLEOTIDE SEQUENCE [LARGE SCALE GENOMIC DNA]</scope>
    <source>
        <strain evidence="7 8">CCMP1335</strain>
    </source>
</reference>
<dbReference type="HOGENOM" id="CLU_020695_2_4_1"/>
<dbReference type="Pfam" id="PF00134">
    <property type="entry name" value="Cyclin_N"/>
    <property type="match status" value="1"/>
</dbReference>
<feature type="domain" description="Cyclin-like" evidence="5">
    <location>
        <begin position="59"/>
        <end position="143"/>
    </location>
</feature>
<evidence type="ECO:0000256" key="2">
    <source>
        <dbReference type="ARBA" id="ARBA00023127"/>
    </source>
</evidence>
<name>B8BZ00_THAPS</name>
<keyword evidence="3" id="KW-0131">Cell cycle</keyword>
<dbReference type="OMA" id="MCLVEED"/>
<dbReference type="InterPro" id="IPR048258">
    <property type="entry name" value="Cyclins_cyclin-box"/>
</dbReference>
<dbReference type="STRING" id="35128.B8BZ00"/>
<dbReference type="InParanoid" id="B8BZ00"/>
<feature type="domain" description="Cyclin C-terminal" evidence="6">
    <location>
        <begin position="152"/>
        <end position="267"/>
    </location>
</feature>
<dbReference type="KEGG" id="tps:THAPSDRAFT_33377"/>
<reference evidence="7 8" key="2">
    <citation type="journal article" date="2008" name="Nature">
        <title>The Phaeodactylum genome reveals the evolutionary history of diatom genomes.</title>
        <authorList>
            <person name="Bowler C."/>
            <person name="Allen A.E."/>
            <person name="Badger J.H."/>
            <person name="Grimwood J."/>
            <person name="Jabbari K."/>
            <person name="Kuo A."/>
            <person name="Maheswari U."/>
            <person name="Martens C."/>
            <person name="Maumus F."/>
            <person name="Otillar R.P."/>
            <person name="Rayko E."/>
            <person name="Salamov A."/>
            <person name="Vandepoele K."/>
            <person name="Beszteri B."/>
            <person name="Gruber A."/>
            <person name="Heijde M."/>
            <person name="Katinka M."/>
            <person name="Mock T."/>
            <person name="Valentin K."/>
            <person name="Verret F."/>
            <person name="Berges J.A."/>
            <person name="Brownlee C."/>
            <person name="Cadoret J.P."/>
            <person name="Chiovitti A."/>
            <person name="Choi C.J."/>
            <person name="Coesel S."/>
            <person name="De Martino A."/>
            <person name="Detter J.C."/>
            <person name="Durkin C."/>
            <person name="Falciatore A."/>
            <person name="Fournet J."/>
            <person name="Haruta M."/>
            <person name="Huysman M.J."/>
            <person name="Jenkins B.D."/>
            <person name="Jiroutova K."/>
            <person name="Jorgensen R.E."/>
            <person name="Joubert Y."/>
            <person name="Kaplan A."/>
            <person name="Kroger N."/>
            <person name="Kroth P.G."/>
            <person name="La Roche J."/>
            <person name="Lindquist E."/>
            <person name="Lommer M."/>
            <person name="Martin-Jezequel V."/>
            <person name="Lopez P.J."/>
            <person name="Lucas S."/>
            <person name="Mangogna M."/>
            <person name="McGinnis K."/>
            <person name="Medlin L.K."/>
            <person name="Montsant A."/>
            <person name="Oudot-Le Secq M.P."/>
            <person name="Napoli C."/>
            <person name="Obornik M."/>
            <person name="Parker M.S."/>
            <person name="Petit J.L."/>
            <person name="Porcel B.M."/>
            <person name="Poulsen N."/>
            <person name="Robison M."/>
            <person name="Rychlewski L."/>
            <person name="Rynearson T.A."/>
            <person name="Schmutz J."/>
            <person name="Shapiro H."/>
            <person name="Siaut M."/>
            <person name="Stanley M."/>
            <person name="Sussman M.R."/>
            <person name="Taylor A.R."/>
            <person name="Vardi A."/>
            <person name="von Dassow P."/>
            <person name="Vyverman W."/>
            <person name="Willis A."/>
            <person name="Wyrwicz L.S."/>
            <person name="Rokhsar D.S."/>
            <person name="Weissenbach J."/>
            <person name="Armbrust E.V."/>
            <person name="Green B.R."/>
            <person name="Van de Peer Y."/>
            <person name="Grigoriev I.V."/>
        </authorList>
    </citation>
    <scope>NUCLEOTIDE SEQUENCE [LARGE SCALE GENOMIC DNA]</scope>
    <source>
        <strain evidence="7 8">CCMP1335</strain>
    </source>
</reference>
<dbReference type="InterPro" id="IPR039361">
    <property type="entry name" value="Cyclin"/>
</dbReference>
<feature type="domain" description="Cyclin-like" evidence="5">
    <location>
        <begin position="156"/>
        <end position="237"/>
    </location>
</feature>
<dbReference type="PIRSF" id="PIRSF001771">
    <property type="entry name" value="Cyclin_A_B_D_E"/>
    <property type="match status" value="1"/>
</dbReference>
<dbReference type="Pfam" id="PF02984">
    <property type="entry name" value="Cyclin_C"/>
    <property type="match status" value="1"/>
</dbReference>
<dbReference type="GO" id="GO:0005737">
    <property type="term" value="C:cytoplasm"/>
    <property type="evidence" value="ECO:0000318"/>
    <property type="project" value="GO_Central"/>
</dbReference>